<keyword evidence="4" id="KW-1185">Reference proteome</keyword>
<proteinExistence type="predicted"/>
<organism evidence="3 4">
    <name type="scientific">Actinomadura monticuli</name>
    <dbReference type="NCBI Taxonomy" id="3097367"/>
    <lineage>
        <taxon>Bacteria</taxon>
        <taxon>Bacillati</taxon>
        <taxon>Actinomycetota</taxon>
        <taxon>Actinomycetes</taxon>
        <taxon>Streptosporangiales</taxon>
        <taxon>Thermomonosporaceae</taxon>
        <taxon>Actinomadura</taxon>
    </lineage>
</organism>
<name>A0ABV4QEJ5_9ACTN</name>
<protein>
    <submittedName>
        <fullName evidence="3">DUF397 domain-containing protein</fullName>
    </submittedName>
</protein>
<gene>
    <name evidence="3" type="ORF">SM611_15835</name>
</gene>
<evidence type="ECO:0000313" key="3">
    <source>
        <dbReference type="EMBL" id="MFA1540399.1"/>
    </source>
</evidence>
<reference evidence="3 4" key="1">
    <citation type="submission" date="2023-11" db="EMBL/GenBank/DDBJ databases">
        <title>Actinomadura monticuli sp. nov., isolated from volcanic ash.</title>
        <authorList>
            <person name="Lee S.D."/>
            <person name="Yang H."/>
            <person name="Kim I.S."/>
        </authorList>
    </citation>
    <scope>NUCLEOTIDE SEQUENCE [LARGE SCALE GENOMIC DNA]</scope>
    <source>
        <strain evidence="3 4">DLS-62</strain>
    </source>
</reference>
<evidence type="ECO:0000313" key="4">
    <source>
        <dbReference type="Proteomes" id="UP001569963"/>
    </source>
</evidence>
<dbReference type="InterPro" id="IPR007278">
    <property type="entry name" value="DUF397"/>
</dbReference>
<accession>A0ABV4QEJ5</accession>
<dbReference type="EMBL" id="JAXCEI010000006">
    <property type="protein sequence ID" value="MFA1540399.1"/>
    <property type="molecule type" value="Genomic_DNA"/>
</dbReference>
<sequence>MDLKNATWRKSSHSGSNGGDCVELADAASAVVAVRDSKDPDGPVLLLTRAALRTAVQAAADTH</sequence>
<dbReference type="Proteomes" id="UP001569963">
    <property type="component" value="Unassembled WGS sequence"/>
</dbReference>
<evidence type="ECO:0000259" key="2">
    <source>
        <dbReference type="Pfam" id="PF04149"/>
    </source>
</evidence>
<comment type="caution">
    <text evidence="3">The sequence shown here is derived from an EMBL/GenBank/DDBJ whole genome shotgun (WGS) entry which is preliminary data.</text>
</comment>
<dbReference type="RefSeq" id="WP_371950304.1">
    <property type="nucleotide sequence ID" value="NZ_JAXCEI010000006.1"/>
</dbReference>
<feature type="region of interest" description="Disordered" evidence="1">
    <location>
        <begin position="1"/>
        <end position="20"/>
    </location>
</feature>
<dbReference type="Pfam" id="PF04149">
    <property type="entry name" value="DUF397"/>
    <property type="match status" value="1"/>
</dbReference>
<feature type="domain" description="DUF397" evidence="2">
    <location>
        <begin position="6"/>
        <end position="58"/>
    </location>
</feature>
<evidence type="ECO:0000256" key="1">
    <source>
        <dbReference type="SAM" id="MobiDB-lite"/>
    </source>
</evidence>